<comment type="caution">
    <text evidence="5">The sequence shown here is derived from an EMBL/GenBank/DDBJ whole genome shotgun (WGS) entry which is preliminary data.</text>
</comment>
<dbReference type="Pfam" id="PF02311">
    <property type="entry name" value="AraC_binding"/>
    <property type="match status" value="1"/>
</dbReference>
<keyword evidence="2" id="KW-0238">DNA-binding</keyword>
<dbReference type="EMBL" id="CAKMMW010000029">
    <property type="protein sequence ID" value="CAH1228033.1"/>
    <property type="molecule type" value="Genomic_DNA"/>
</dbReference>
<dbReference type="InterPro" id="IPR018062">
    <property type="entry name" value="HTH_AraC-typ_CS"/>
</dbReference>
<dbReference type="PANTHER" id="PTHR43280">
    <property type="entry name" value="ARAC-FAMILY TRANSCRIPTIONAL REGULATOR"/>
    <property type="match status" value="1"/>
</dbReference>
<dbReference type="Pfam" id="PF12833">
    <property type="entry name" value="HTH_18"/>
    <property type="match status" value="1"/>
</dbReference>
<dbReference type="PROSITE" id="PS00041">
    <property type="entry name" value="HTH_ARAC_FAMILY_1"/>
    <property type="match status" value="1"/>
</dbReference>
<dbReference type="InterPro" id="IPR003313">
    <property type="entry name" value="AraC-bd"/>
</dbReference>
<dbReference type="PANTHER" id="PTHR43280:SF28">
    <property type="entry name" value="HTH-TYPE TRANSCRIPTIONAL ACTIVATOR RHAS"/>
    <property type="match status" value="1"/>
</dbReference>
<evidence type="ECO:0000256" key="3">
    <source>
        <dbReference type="ARBA" id="ARBA00023163"/>
    </source>
</evidence>
<dbReference type="InterPro" id="IPR018060">
    <property type="entry name" value="HTH_AraC"/>
</dbReference>
<reference evidence="5" key="1">
    <citation type="submission" date="2022-01" db="EMBL/GenBank/DDBJ databases">
        <authorList>
            <person name="Criscuolo A."/>
        </authorList>
    </citation>
    <scope>NUCLEOTIDE SEQUENCE</scope>
    <source>
        <strain evidence="5">CIP111891</strain>
    </source>
</reference>
<dbReference type="Proteomes" id="UP000838821">
    <property type="component" value="Unassembled WGS sequence"/>
</dbReference>
<dbReference type="InterPro" id="IPR037923">
    <property type="entry name" value="HTH-like"/>
</dbReference>
<evidence type="ECO:0000259" key="4">
    <source>
        <dbReference type="PROSITE" id="PS01124"/>
    </source>
</evidence>
<keyword evidence="1" id="KW-0805">Transcription regulation</keyword>
<dbReference type="Gene3D" id="2.60.120.10">
    <property type="entry name" value="Jelly Rolls"/>
    <property type="match status" value="1"/>
</dbReference>
<evidence type="ECO:0000256" key="2">
    <source>
        <dbReference type="ARBA" id="ARBA00023125"/>
    </source>
</evidence>
<sequence length="288" mass="33034">MTFPINKQLSDYPNIGAFPFHLSINRVDHHFPSHRHDFLEFSLVVEGYGYETVNGQMHPMQPGTFTLLLPYQVHEITANPGSPLILYNCMFGLELLGDPAERLLLSDHNPFLTHYDLSAEQSELVRQKLQGMLREYEQPADIWQSLLLKGELQRILAFLYRLHPSGSDALPNVSELTSKTALPWAILRYIHTRYRDPLTLELIGAHFHCHPSRVTQILSQHLGVTFVTLLQETRVRHACSLLATTEMKVTDIAFEVGYESFASFSRNFLKLVEISPTMYRASMRVQLK</sequence>
<dbReference type="SUPFAM" id="SSF51215">
    <property type="entry name" value="Regulatory protein AraC"/>
    <property type="match status" value="1"/>
</dbReference>
<dbReference type="PROSITE" id="PS01124">
    <property type="entry name" value="HTH_ARAC_FAMILY_2"/>
    <property type="match status" value="1"/>
</dbReference>
<name>A0ABM9CXE3_9BACL</name>
<feature type="domain" description="HTH araC/xylS-type" evidence="4">
    <location>
        <begin position="184"/>
        <end position="282"/>
    </location>
</feature>
<gene>
    <name evidence="5" type="primary">rhaR_86</name>
    <name evidence="5" type="ORF">PAECIP111891_06236</name>
</gene>
<evidence type="ECO:0000313" key="5">
    <source>
        <dbReference type="EMBL" id="CAH1228033.1"/>
    </source>
</evidence>
<evidence type="ECO:0000313" key="6">
    <source>
        <dbReference type="Proteomes" id="UP000838821"/>
    </source>
</evidence>
<dbReference type="RefSeq" id="WP_236292496.1">
    <property type="nucleotide sequence ID" value="NZ_CAKMMW010000029.1"/>
</dbReference>
<proteinExistence type="predicted"/>
<dbReference type="InterPro" id="IPR014710">
    <property type="entry name" value="RmlC-like_jellyroll"/>
</dbReference>
<dbReference type="SMART" id="SM00342">
    <property type="entry name" value="HTH_ARAC"/>
    <property type="match status" value="1"/>
</dbReference>
<dbReference type="InterPro" id="IPR009057">
    <property type="entry name" value="Homeodomain-like_sf"/>
</dbReference>
<keyword evidence="3" id="KW-0804">Transcription</keyword>
<evidence type="ECO:0000256" key="1">
    <source>
        <dbReference type="ARBA" id="ARBA00023015"/>
    </source>
</evidence>
<protein>
    <submittedName>
        <fullName evidence="5">HTH-type transcriptional activator RhaR</fullName>
    </submittedName>
</protein>
<dbReference type="SUPFAM" id="SSF46689">
    <property type="entry name" value="Homeodomain-like"/>
    <property type="match status" value="1"/>
</dbReference>
<dbReference type="Gene3D" id="1.10.10.60">
    <property type="entry name" value="Homeodomain-like"/>
    <property type="match status" value="2"/>
</dbReference>
<accession>A0ABM9CXE3</accession>
<organism evidence="5 6">
    <name type="scientific">Paenibacillus allorhizoplanae</name>
    <dbReference type="NCBI Taxonomy" id="2905648"/>
    <lineage>
        <taxon>Bacteria</taxon>
        <taxon>Bacillati</taxon>
        <taxon>Bacillota</taxon>
        <taxon>Bacilli</taxon>
        <taxon>Bacillales</taxon>
        <taxon>Paenibacillaceae</taxon>
        <taxon>Paenibacillus</taxon>
    </lineage>
</organism>
<keyword evidence="6" id="KW-1185">Reference proteome</keyword>